<comment type="caution">
    <text evidence="2">The sequence shown here is derived from an EMBL/GenBank/DDBJ whole genome shotgun (WGS) entry which is preliminary data.</text>
</comment>
<proteinExistence type="predicted"/>
<keyword evidence="2" id="KW-0436">Ligase</keyword>
<dbReference type="RefSeq" id="WP_215486500.1">
    <property type="nucleotide sequence ID" value="NZ_BAAAPJ010000003.1"/>
</dbReference>
<accession>A0ABS5XRV9</accession>
<feature type="domain" description="DUF7882" evidence="1">
    <location>
        <begin position="1"/>
        <end position="96"/>
    </location>
</feature>
<dbReference type="InterPro" id="IPR057204">
    <property type="entry name" value="DUF7882"/>
</dbReference>
<protein>
    <submittedName>
        <fullName evidence="2">ATP-dependent DNA ligase</fullName>
    </submittedName>
</protein>
<evidence type="ECO:0000313" key="3">
    <source>
        <dbReference type="Proteomes" id="UP000740605"/>
    </source>
</evidence>
<sequence>MGRVIYEDVVRAEFDDRLLAHLQIVIGNKLRRDEPFYFSWRDGASEGHGRTSIWVHPGASLVFKYLGGRPASINPAWLDALMRAANAPGGLYILPEPAATGAPADPDEA</sequence>
<name>A0ABS5XRV9_9MICO</name>
<dbReference type="Pfam" id="PF25355">
    <property type="entry name" value="DUF7882"/>
    <property type="match status" value="1"/>
</dbReference>
<gene>
    <name evidence="2" type="ORF">J0P97_04075</name>
</gene>
<dbReference type="GO" id="GO:0016874">
    <property type="term" value="F:ligase activity"/>
    <property type="evidence" value="ECO:0007669"/>
    <property type="project" value="UniProtKB-KW"/>
</dbReference>
<keyword evidence="3" id="KW-1185">Reference proteome</keyword>
<dbReference type="Proteomes" id="UP000740605">
    <property type="component" value="Unassembled WGS sequence"/>
</dbReference>
<reference evidence="2 3" key="1">
    <citation type="submission" date="2021-03" db="EMBL/GenBank/DDBJ databases">
        <title>Microbacterium pauli sp. nov., isolated from microfiltered milk.</title>
        <authorList>
            <person name="Bellassi P."/>
            <person name="Fontana A."/>
            <person name="Callegari M.L."/>
            <person name="Lorenzo M."/>
            <person name="Cappa F."/>
        </authorList>
    </citation>
    <scope>NUCLEOTIDE SEQUENCE [LARGE SCALE GENOMIC DNA]</scope>
    <source>
        <strain evidence="2 3">DSM 18909</strain>
    </source>
</reference>
<dbReference type="EMBL" id="JAFLHG010000003">
    <property type="protein sequence ID" value="MBT8797248.1"/>
    <property type="molecule type" value="Genomic_DNA"/>
</dbReference>
<organism evidence="2 3">
    <name type="scientific">Microbacterium flavum</name>
    <dbReference type="NCBI Taxonomy" id="415216"/>
    <lineage>
        <taxon>Bacteria</taxon>
        <taxon>Bacillati</taxon>
        <taxon>Actinomycetota</taxon>
        <taxon>Actinomycetes</taxon>
        <taxon>Micrococcales</taxon>
        <taxon>Microbacteriaceae</taxon>
        <taxon>Microbacterium</taxon>
    </lineage>
</organism>
<evidence type="ECO:0000259" key="1">
    <source>
        <dbReference type="Pfam" id="PF25355"/>
    </source>
</evidence>
<evidence type="ECO:0000313" key="2">
    <source>
        <dbReference type="EMBL" id="MBT8797248.1"/>
    </source>
</evidence>